<sequence>MQEGDSVLAVCQGRTLYPADDVEERRGMRRRRKKRRRRGRGLWLLLLLGMLWRSKSPTTDKSNSGSRERETFALLRYLSVTRVLRHPWKGRARVCGVCVDWCPPPDQWKKKEEGIAPESDIRDQKQREESGDMRDRRRCYSFSHYGTSLKTAGDRQENRGLLQPPSRSLDFTPSRGHSLSADLSRVFSRDGVLLGIDWIAPALKQLSKDVRWFEQDSTIPMPVPEQPAEQEKGAMVAPVTPASNGDRSEAETTSSILASVKEQLGKREGKQGVEIGEGAMGYGLDPASELGHSHIWEYYSRDSPLLLSWSTGVDGGGPAQTNFAPLTCIALRGVKANTTSLSGEIYSFTFWSS</sequence>
<comment type="caution">
    <text evidence="2">The sequence shown here is derived from an EMBL/GenBank/DDBJ whole genome shotgun (WGS) entry which is preliminary data.</text>
</comment>
<reference evidence="2 3" key="1">
    <citation type="submission" date="2019-03" db="EMBL/GenBank/DDBJ databases">
        <title>First draft genome of Liparis tanakae, snailfish: a comprehensive survey of snailfish specific genes.</title>
        <authorList>
            <person name="Kim W."/>
            <person name="Song I."/>
            <person name="Jeong J.-H."/>
            <person name="Kim D."/>
            <person name="Kim S."/>
            <person name="Ryu S."/>
            <person name="Song J.Y."/>
            <person name="Lee S.K."/>
        </authorList>
    </citation>
    <scope>NUCLEOTIDE SEQUENCE [LARGE SCALE GENOMIC DNA]</scope>
    <source>
        <tissue evidence="2">Muscle</tissue>
    </source>
</reference>
<name>A0A4Z2J4P3_9TELE</name>
<feature type="compositionally biased region" description="Polar residues" evidence="1">
    <location>
        <begin position="165"/>
        <end position="174"/>
    </location>
</feature>
<organism evidence="2 3">
    <name type="scientific">Liparis tanakae</name>
    <name type="common">Tanaka's snailfish</name>
    <dbReference type="NCBI Taxonomy" id="230148"/>
    <lineage>
        <taxon>Eukaryota</taxon>
        <taxon>Metazoa</taxon>
        <taxon>Chordata</taxon>
        <taxon>Craniata</taxon>
        <taxon>Vertebrata</taxon>
        <taxon>Euteleostomi</taxon>
        <taxon>Actinopterygii</taxon>
        <taxon>Neopterygii</taxon>
        <taxon>Teleostei</taxon>
        <taxon>Neoteleostei</taxon>
        <taxon>Acanthomorphata</taxon>
        <taxon>Eupercaria</taxon>
        <taxon>Perciformes</taxon>
        <taxon>Cottioidei</taxon>
        <taxon>Cottales</taxon>
        <taxon>Liparidae</taxon>
        <taxon>Liparis</taxon>
    </lineage>
</organism>
<proteinExistence type="predicted"/>
<dbReference type="Proteomes" id="UP000314294">
    <property type="component" value="Unassembled WGS sequence"/>
</dbReference>
<feature type="region of interest" description="Disordered" evidence="1">
    <location>
        <begin position="149"/>
        <end position="174"/>
    </location>
</feature>
<evidence type="ECO:0000256" key="1">
    <source>
        <dbReference type="SAM" id="MobiDB-lite"/>
    </source>
</evidence>
<evidence type="ECO:0000313" key="2">
    <source>
        <dbReference type="EMBL" id="TNN84658.1"/>
    </source>
</evidence>
<protein>
    <submittedName>
        <fullName evidence="2">Uncharacterized protein</fullName>
    </submittedName>
</protein>
<evidence type="ECO:0000313" key="3">
    <source>
        <dbReference type="Proteomes" id="UP000314294"/>
    </source>
</evidence>
<keyword evidence="3" id="KW-1185">Reference proteome</keyword>
<dbReference type="OrthoDB" id="3245100at2759"/>
<dbReference type="EMBL" id="SRLO01000025">
    <property type="protein sequence ID" value="TNN84658.1"/>
    <property type="molecule type" value="Genomic_DNA"/>
</dbReference>
<feature type="region of interest" description="Disordered" evidence="1">
    <location>
        <begin position="109"/>
        <end position="134"/>
    </location>
</feature>
<gene>
    <name evidence="2" type="ORF">EYF80_005073</name>
</gene>
<accession>A0A4Z2J4P3</accession>
<dbReference type="AlphaFoldDB" id="A0A4Z2J4P3"/>